<organism evidence="3 4">
    <name type="scientific">endosymbiont of Escarpia spicata</name>
    <dbReference type="NCBI Taxonomy" id="2200908"/>
    <lineage>
        <taxon>Bacteria</taxon>
        <taxon>Pseudomonadati</taxon>
        <taxon>Pseudomonadota</taxon>
        <taxon>Gammaproteobacteria</taxon>
        <taxon>sulfur-oxidizing symbionts</taxon>
    </lineage>
</organism>
<dbReference type="Gene3D" id="3.10.180.10">
    <property type="entry name" value="2,3-Dihydroxybiphenyl 1,2-Dioxygenase, domain 1"/>
    <property type="match status" value="1"/>
</dbReference>
<keyword evidence="1" id="KW-0479">Metal-binding</keyword>
<dbReference type="SUPFAM" id="SSF54593">
    <property type="entry name" value="Glyoxalase/Bleomycin resistance protein/Dihydroxybiphenyl dioxygenase"/>
    <property type="match status" value="1"/>
</dbReference>
<dbReference type="PANTHER" id="PTHR36113">
    <property type="entry name" value="LYASE, PUTATIVE-RELATED-RELATED"/>
    <property type="match status" value="1"/>
</dbReference>
<evidence type="ECO:0000259" key="2">
    <source>
        <dbReference type="PROSITE" id="PS51819"/>
    </source>
</evidence>
<evidence type="ECO:0000256" key="1">
    <source>
        <dbReference type="ARBA" id="ARBA00022723"/>
    </source>
</evidence>
<sequence>MDKSTTKGCHHIGLTVAKLEESADFFTSLLGWNEVRRDDEYPAVFVSDGSIMVTLWATKEEPSSQFNKNKNVGLHHVAFNVENEDDLNSIFRKLENNGIKIEFSPELLRQGPAKHMMCYEPSGIRVEFIWPGN</sequence>
<dbReference type="PANTHER" id="PTHR36113:SF6">
    <property type="entry name" value="FOSFOMYCIN RESISTANCE PROTEIN FOSX"/>
    <property type="match status" value="1"/>
</dbReference>
<dbReference type="InterPro" id="IPR004360">
    <property type="entry name" value="Glyas_Fos-R_dOase_dom"/>
</dbReference>
<gene>
    <name evidence="3" type="ORF">DIZ78_09255</name>
</gene>
<accession>A0A370DN69</accession>
<comment type="caution">
    <text evidence="3">The sequence shown here is derived from an EMBL/GenBank/DDBJ whole genome shotgun (WGS) entry which is preliminary data.</text>
</comment>
<dbReference type="InterPro" id="IPR029068">
    <property type="entry name" value="Glyas_Bleomycin-R_OHBP_Dase"/>
</dbReference>
<name>A0A370DN69_9GAMM</name>
<proteinExistence type="predicted"/>
<dbReference type="PROSITE" id="PS51819">
    <property type="entry name" value="VOC"/>
    <property type="match status" value="1"/>
</dbReference>
<keyword evidence="4" id="KW-1185">Reference proteome</keyword>
<dbReference type="EMBL" id="QFXE01000010">
    <property type="protein sequence ID" value="RDH86348.1"/>
    <property type="molecule type" value="Genomic_DNA"/>
</dbReference>
<dbReference type="Pfam" id="PF00903">
    <property type="entry name" value="Glyoxalase"/>
    <property type="match status" value="1"/>
</dbReference>
<reference evidence="3 4" key="1">
    <citation type="journal article" date="2018" name="ISME J.">
        <title>Endosymbiont genomes yield clues of tubeworm success.</title>
        <authorList>
            <person name="Li Y."/>
            <person name="Liles M.R."/>
            <person name="Halanych K.M."/>
        </authorList>
    </citation>
    <scope>NUCLEOTIDE SEQUENCE [LARGE SCALE GENOMIC DNA]</scope>
    <source>
        <strain evidence="3">A1462</strain>
    </source>
</reference>
<feature type="domain" description="VOC" evidence="2">
    <location>
        <begin position="8"/>
        <end position="131"/>
    </location>
</feature>
<dbReference type="Proteomes" id="UP000254771">
    <property type="component" value="Unassembled WGS sequence"/>
</dbReference>
<evidence type="ECO:0000313" key="4">
    <source>
        <dbReference type="Proteomes" id="UP000254771"/>
    </source>
</evidence>
<dbReference type="InterPro" id="IPR037523">
    <property type="entry name" value="VOC_core"/>
</dbReference>
<dbReference type="AlphaFoldDB" id="A0A370DN69"/>
<protein>
    <submittedName>
        <fullName evidence="3">Glyoxalase</fullName>
    </submittedName>
</protein>
<dbReference type="GO" id="GO:0046872">
    <property type="term" value="F:metal ion binding"/>
    <property type="evidence" value="ECO:0007669"/>
    <property type="project" value="UniProtKB-KW"/>
</dbReference>
<dbReference type="InterPro" id="IPR051332">
    <property type="entry name" value="Fosfomycin_Res_Enzymes"/>
</dbReference>
<evidence type="ECO:0000313" key="3">
    <source>
        <dbReference type="EMBL" id="RDH86348.1"/>
    </source>
</evidence>